<protein>
    <submittedName>
        <fullName evidence="1">26954_t:CDS:1</fullName>
    </submittedName>
</protein>
<dbReference type="EMBL" id="CAJVQB010089862">
    <property type="protein sequence ID" value="CAG8847919.1"/>
    <property type="molecule type" value="Genomic_DNA"/>
</dbReference>
<proteinExistence type="predicted"/>
<comment type="caution">
    <text evidence="1">The sequence shown here is derived from an EMBL/GenBank/DDBJ whole genome shotgun (WGS) entry which is preliminary data.</text>
</comment>
<dbReference type="Proteomes" id="UP000789901">
    <property type="component" value="Unassembled WGS sequence"/>
</dbReference>
<feature type="non-terminal residue" evidence="1">
    <location>
        <position position="140"/>
    </location>
</feature>
<evidence type="ECO:0000313" key="2">
    <source>
        <dbReference type="Proteomes" id="UP000789901"/>
    </source>
</evidence>
<accession>A0ABN7X4H8</accession>
<keyword evidence="2" id="KW-1185">Reference proteome</keyword>
<organism evidence="1 2">
    <name type="scientific">Gigaspora margarita</name>
    <dbReference type="NCBI Taxonomy" id="4874"/>
    <lineage>
        <taxon>Eukaryota</taxon>
        <taxon>Fungi</taxon>
        <taxon>Fungi incertae sedis</taxon>
        <taxon>Mucoromycota</taxon>
        <taxon>Glomeromycotina</taxon>
        <taxon>Glomeromycetes</taxon>
        <taxon>Diversisporales</taxon>
        <taxon>Gigasporaceae</taxon>
        <taxon>Gigaspora</taxon>
    </lineage>
</organism>
<reference evidence="1 2" key="1">
    <citation type="submission" date="2021-06" db="EMBL/GenBank/DDBJ databases">
        <authorList>
            <person name="Kallberg Y."/>
            <person name="Tangrot J."/>
            <person name="Rosling A."/>
        </authorList>
    </citation>
    <scope>NUCLEOTIDE SEQUENCE [LARGE SCALE GENOMIC DNA]</scope>
    <source>
        <strain evidence="1 2">120-4 pot B 10/14</strain>
    </source>
</reference>
<gene>
    <name evidence="1" type="ORF">GMARGA_LOCUS38918</name>
</gene>
<sequence length="140" mass="15409">RLSLYLAGTGIDPVANRDQVFGILRECLHGRALEWFDQKILGKRWELHNIFTNHGQAGMGALRGRTMAQINTSNSFRNPSIAHNYANIAGNNAVTVDVLMIPAEAFTENWHLAEGCPSDRPANAINADNANPIVFGDIRI</sequence>
<evidence type="ECO:0000313" key="1">
    <source>
        <dbReference type="EMBL" id="CAG8847919.1"/>
    </source>
</evidence>
<name>A0ABN7X4H8_GIGMA</name>
<feature type="non-terminal residue" evidence="1">
    <location>
        <position position="1"/>
    </location>
</feature>